<evidence type="ECO:0000313" key="2">
    <source>
        <dbReference type="EMBL" id="GEA37565.1"/>
    </source>
</evidence>
<gene>
    <name evidence="2" type="ORF">Ccl03g_32780</name>
</gene>
<evidence type="ECO:0000256" key="1">
    <source>
        <dbReference type="SAM" id="MobiDB-lite"/>
    </source>
</evidence>
<organism evidence="2 3">
    <name type="scientific">Enterocloster clostridioformis</name>
    <dbReference type="NCBI Taxonomy" id="1531"/>
    <lineage>
        <taxon>Bacteria</taxon>
        <taxon>Bacillati</taxon>
        <taxon>Bacillota</taxon>
        <taxon>Clostridia</taxon>
        <taxon>Lachnospirales</taxon>
        <taxon>Lachnospiraceae</taxon>
        <taxon>Enterocloster</taxon>
    </lineage>
</organism>
<proteinExistence type="predicted"/>
<dbReference type="RefSeq" id="WP_002588881.1">
    <property type="nucleotide sequence ID" value="NZ_BJLB01000001.1"/>
</dbReference>
<evidence type="ECO:0000313" key="3">
    <source>
        <dbReference type="Proteomes" id="UP000315200"/>
    </source>
</evidence>
<name>A0A829W5H1_9FIRM</name>
<reference evidence="2 3" key="1">
    <citation type="submission" date="2019-06" db="EMBL/GenBank/DDBJ databases">
        <title>Draft genome sequence of [Clostridium] clostridioforme NBRC 113352.</title>
        <authorList>
            <person name="Miura T."/>
            <person name="Furukawa M."/>
            <person name="Shimamura M."/>
            <person name="Ohyama Y."/>
            <person name="Yamazoe A."/>
            <person name="Kawasaki H."/>
        </authorList>
    </citation>
    <scope>NUCLEOTIDE SEQUENCE [LARGE SCALE GENOMIC DNA]</scope>
    <source>
        <strain evidence="2 3">NBRC 113352</strain>
    </source>
</reference>
<sequence length="66" mass="7460">METLVSIILIIGFIYILKKPSHDAHNRLCPPGKRLDYTQMGVDRSNGMSQRDIDIKTNNGGYDIPK</sequence>
<accession>A0A829W5H1</accession>
<comment type="caution">
    <text evidence="2">The sequence shown here is derived from an EMBL/GenBank/DDBJ whole genome shotgun (WGS) entry which is preliminary data.</text>
</comment>
<dbReference type="AlphaFoldDB" id="A0A829W5H1"/>
<feature type="region of interest" description="Disordered" evidence="1">
    <location>
        <begin position="39"/>
        <end position="66"/>
    </location>
</feature>
<dbReference type="Proteomes" id="UP000315200">
    <property type="component" value="Unassembled WGS sequence"/>
</dbReference>
<dbReference type="EMBL" id="BJLB01000001">
    <property type="protein sequence ID" value="GEA37565.1"/>
    <property type="molecule type" value="Genomic_DNA"/>
</dbReference>
<protein>
    <submittedName>
        <fullName evidence="2">Uncharacterized protein</fullName>
    </submittedName>
</protein>